<dbReference type="Proteomes" id="UP000178374">
    <property type="component" value="Unassembled WGS sequence"/>
</dbReference>
<keyword evidence="2" id="KW-0378">Hydrolase</keyword>
<gene>
    <name evidence="4" type="ORF">A3B85_00745</name>
</gene>
<dbReference type="GO" id="GO:0002953">
    <property type="term" value="F:5'-deoxynucleotidase activity"/>
    <property type="evidence" value="ECO:0007669"/>
    <property type="project" value="InterPro"/>
</dbReference>
<accession>A0A1F6W4Z9</accession>
<protein>
    <recommendedName>
        <fullName evidence="3">HD domain-containing protein</fullName>
    </recommendedName>
</protein>
<reference evidence="4 5" key="1">
    <citation type="journal article" date="2016" name="Nat. Commun.">
        <title>Thousands of microbial genomes shed light on interconnected biogeochemical processes in an aquifer system.</title>
        <authorList>
            <person name="Anantharaman K."/>
            <person name="Brown C.T."/>
            <person name="Hug L.A."/>
            <person name="Sharon I."/>
            <person name="Castelle C.J."/>
            <person name="Probst A.J."/>
            <person name="Thomas B.C."/>
            <person name="Singh A."/>
            <person name="Wilkins M.J."/>
            <person name="Karaoz U."/>
            <person name="Brodie E.L."/>
            <person name="Williams K.H."/>
            <person name="Hubbard S.S."/>
            <person name="Banfield J.F."/>
        </authorList>
    </citation>
    <scope>NUCLEOTIDE SEQUENCE [LARGE SCALE GENOMIC DNA]</scope>
</reference>
<comment type="caution">
    <text evidence="4">The sequence shown here is derived from an EMBL/GenBank/DDBJ whole genome shotgun (WGS) entry which is preliminary data.</text>
</comment>
<keyword evidence="1" id="KW-0479">Metal-binding</keyword>
<evidence type="ECO:0000256" key="2">
    <source>
        <dbReference type="ARBA" id="ARBA00022801"/>
    </source>
</evidence>
<proteinExistence type="predicted"/>
<dbReference type="SUPFAM" id="SSF109604">
    <property type="entry name" value="HD-domain/PDEase-like"/>
    <property type="match status" value="1"/>
</dbReference>
<dbReference type="EMBL" id="MFUA01000015">
    <property type="protein sequence ID" value="OGI77008.1"/>
    <property type="molecule type" value="Genomic_DNA"/>
</dbReference>
<feature type="domain" description="HD" evidence="3">
    <location>
        <begin position="23"/>
        <end position="172"/>
    </location>
</feature>
<name>A0A1F6W4Z9_9BACT</name>
<dbReference type="GO" id="GO:0005737">
    <property type="term" value="C:cytoplasm"/>
    <property type="evidence" value="ECO:0007669"/>
    <property type="project" value="TreeGrafter"/>
</dbReference>
<dbReference type="Pfam" id="PF13023">
    <property type="entry name" value="HD_3"/>
    <property type="match status" value="1"/>
</dbReference>
<dbReference type="PANTHER" id="PTHR11845">
    <property type="entry name" value="5'-DEOXYNUCLEOTIDASE HDDC2"/>
    <property type="match status" value="1"/>
</dbReference>
<organism evidence="4 5">
    <name type="scientific">Candidatus Nomurabacteria bacterium RIFCSPHIGHO2_02_FULL_37_13</name>
    <dbReference type="NCBI Taxonomy" id="1801750"/>
    <lineage>
        <taxon>Bacteria</taxon>
        <taxon>Candidatus Nomuraibacteriota</taxon>
    </lineage>
</organism>
<dbReference type="Gene3D" id="1.10.3210.10">
    <property type="entry name" value="Hypothetical protein af1432"/>
    <property type="match status" value="1"/>
</dbReference>
<sequence length="199" mass="24019">MKGKFSKEFEQLIDFVNFTHEFREVVRIARSPHAERFENDAEHSYQLAMVAWFLIDKDKLKLNKELCFMYALAHDLVEIYAGDTYIFDKNKASSKRHREKSALLKIKRRFSHFKNLVKTIEKYESKEDEESKFIFALDKFIPPIQIYLEDGKLFHEKKISLNNVIESKERKISLSPYIDKYWQELLKEFTKNKKKLFYK</sequence>
<evidence type="ECO:0000256" key="1">
    <source>
        <dbReference type="ARBA" id="ARBA00022723"/>
    </source>
</evidence>
<dbReference type="InterPro" id="IPR039356">
    <property type="entry name" value="YfbR/HDDC2"/>
</dbReference>
<dbReference type="InterPro" id="IPR006674">
    <property type="entry name" value="HD_domain"/>
</dbReference>
<dbReference type="PANTHER" id="PTHR11845:SF13">
    <property type="entry name" value="5'-DEOXYNUCLEOTIDASE HDDC2"/>
    <property type="match status" value="1"/>
</dbReference>
<dbReference type="GO" id="GO:0046872">
    <property type="term" value="F:metal ion binding"/>
    <property type="evidence" value="ECO:0007669"/>
    <property type="project" value="UniProtKB-KW"/>
</dbReference>
<dbReference type="AlphaFoldDB" id="A0A1F6W4Z9"/>
<evidence type="ECO:0000313" key="5">
    <source>
        <dbReference type="Proteomes" id="UP000178374"/>
    </source>
</evidence>
<evidence type="ECO:0000313" key="4">
    <source>
        <dbReference type="EMBL" id="OGI77008.1"/>
    </source>
</evidence>
<evidence type="ECO:0000259" key="3">
    <source>
        <dbReference type="Pfam" id="PF13023"/>
    </source>
</evidence>
<dbReference type="STRING" id="1801750.A3B85_00745"/>